<gene>
    <name evidence="2" type="ORF">CBLFYP116_04205</name>
</gene>
<evidence type="ECO:0000313" key="2">
    <source>
        <dbReference type="EMBL" id="VYT47451.1"/>
    </source>
</evidence>
<name>A0A6N2X038_9FIRM</name>
<proteinExistence type="predicted"/>
<feature type="transmembrane region" description="Helical" evidence="1">
    <location>
        <begin position="6"/>
        <end position="23"/>
    </location>
</feature>
<accession>A0A6N2X038</accession>
<dbReference type="AlphaFoldDB" id="A0A6N2X038"/>
<organism evidence="2">
    <name type="scientific">Enterocloster bolteae</name>
    <dbReference type="NCBI Taxonomy" id="208479"/>
    <lineage>
        <taxon>Bacteria</taxon>
        <taxon>Bacillati</taxon>
        <taxon>Bacillota</taxon>
        <taxon>Clostridia</taxon>
        <taxon>Lachnospirales</taxon>
        <taxon>Lachnospiraceae</taxon>
        <taxon>Enterocloster</taxon>
    </lineage>
</organism>
<reference evidence="2" key="1">
    <citation type="submission" date="2019-11" db="EMBL/GenBank/DDBJ databases">
        <authorList>
            <person name="Feng L."/>
        </authorList>
    </citation>
    <scope>NUCLEOTIDE SEQUENCE</scope>
    <source>
        <strain evidence="2">CbolteaeLFYP116</strain>
    </source>
</reference>
<keyword evidence="1" id="KW-0812">Transmembrane</keyword>
<protein>
    <submittedName>
        <fullName evidence="2">Uncharacterized protein</fullName>
    </submittedName>
</protein>
<keyword evidence="1" id="KW-1133">Transmembrane helix</keyword>
<evidence type="ECO:0000256" key="1">
    <source>
        <dbReference type="SAM" id="Phobius"/>
    </source>
</evidence>
<keyword evidence="1" id="KW-0472">Membrane</keyword>
<dbReference type="EMBL" id="CACRTF010000017">
    <property type="protein sequence ID" value="VYT47451.1"/>
    <property type="molecule type" value="Genomic_DNA"/>
</dbReference>
<sequence>MKCVMGVIACIVGLVGLIGLIVLKATSSSATYMDDSFRWGGRDGR</sequence>